<dbReference type="Pfam" id="PF11199">
    <property type="entry name" value="DUF2891"/>
    <property type="match status" value="1"/>
</dbReference>
<dbReference type="RefSeq" id="WP_149810399.1">
    <property type="nucleotide sequence ID" value="NZ_VUKA01000001.1"/>
</dbReference>
<evidence type="ECO:0000313" key="1">
    <source>
        <dbReference type="EMBL" id="KAA2214462.1"/>
    </source>
</evidence>
<dbReference type="EMBL" id="VUKA01000001">
    <property type="protein sequence ID" value="KAA2214462.1"/>
    <property type="molecule type" value="Genomic_DNA"/>
</dbReference>
<dbReference type="AlphaFoldDB" id="A0A5B2TIZ9"/>
<comment type="caution">
    <text evidence="1">The sequence shown here is derived from an EMBL/GenBank/DDBJ whole genome shotgun (WGS) entry which is preliminary data.</text>
</comment>
<proteinExistence type="predicted"/>
<gene>
    <name evidence="1" type="ORF">F0Q34_01690</name>
</gene>
<dbReference type="Proteomes" id="UP000322110">
    <property type="component" value="Unassembled WGS sequence"/>
</dbReference>
<dbReference type="InterPro" id="IPR021365">
    <property type="entry name" value="DUF2891"/>
</dbReference>
<keyword evidence="2" id="KW-1185">Reference proteome</keyword>
<organism evidence="1 2">
    <name type="scientific">Teichococcus oryzae</name>
    <dbReference type="NCBI Taxonomy" id="1608942"/>
    <lineage>
        <taxon>Bacteria</taxon>
        <taxon>Pseudomonadati</taxon>
        <taxon>Pseudomonadota</taxon>
        <taxon>Alphaproteobacteria</taxon>
        <taxon>Acetobacterales</taxon>
        <taxon>Roseomonadaceae</taxon>
        <taxon>Roseomonas</taxon>
    </lineage>
</organism>
<reference evidence="1 2" key="1">
    <citation type="journal article" date="2015" name="Int. J. Syst. Evol. Microbiol.">
        <title>Roseomonas oryzae sp. nov., isolated from paddy rhizosphere soil.</title>
        <authorList>
            <person name="Ramaprasad E.V."/>
            <person name="Sasikala Ch."/>
            <person name="Ramana Ch.V."/>
        </authorList>
    </citation>
    <scope>NUCLEOTIDE SEQUENCE [LARGE SCALE GENOMIC DNA]</scope>
    <source>
        <strain evidence="1 2">KCTC 42542</strain>
    </source>
</reference>
<sequence length="334" mass="36988">MTATLTEALASRFAAIALGHVEREYPNKLTHGLAGPEDARTPAALHPVFFGSLDWHSCVHGYWMLAHLLRRYPDIPEAAAIRALFDRRLTAGAIEEERAYFDHPSARGFERPYGWAWLLKLAAELSAHADSPWAETLQPLTLTIADRFRAFLPKATYPVRVGTHFNTAFALRLAADHAEAAGDEAFLHLLRSTALRWYGEDQDCPAWGEPGGDDFLSPALIEAEAMRRLLPAAQFRPWFESFLPRIATAQPTTLFRPAIVSDRGDGKIAHLDGLNLSRAWCWRALAAALPAEDPRGGLMRRVAALHLEASLEHVAGDYMGEHWLASFAVLALEA</sequence>
<name>A0A5B2TIZ9_9PROT</name>
<protein>
    <submittedName>
        <fullName evidence="1">DUF2891 domain-containing protein</fullName>
    </submittedName>
</protein>
<accession>A0A5B2TIZ9</accession>
<dbReference type="OrthoDB" id="9779797at2"/>
<evidence type="ECO:0000313" key="2">
    <source>
        <dbReference type="Proteomes" id="UP000322110"/>
    </source>
</evidence>